<dbReference type="Pfam" id="PF13487">
    <property type="entry name" value="HD_5"/>
    <property type="match status" value="2"/>
</dbReference>
<dbReference type="PANTHER" id="PTHR45228">
    <property type="entry name" value="CYCLIC DI-GMP PHOSPHODIESTERASE TM_0186-RELATED"/>
    <property type="match status" value="1"/>
</dbReference>
<dbReference type="GO" id="GO:0008081">
    <property type="term" value="F:phosphoric diester hydrolase activity"/>
    <property type="evidence" value="ECO:0007669"/>
    <property type="project" value="UniProtKB-ARBA"/>
</dbReference>
<reference evidence="3 4" key="1">
    <citation type="journal article" date="2015" name="Stand. Genomic Sci.">
        <title>Genomic Encyclopedia of Bacterial and Archaeal Type Strains, Phase III: the genomes of soil and plant-associated and newly described type strains.</title>
        <authorList>
            <person name="Whitman W.B."/>
            <person name="Woyke T."/>
            <person name="Klenk H.P."/>
            <person name="Zhou Y."/>
            <person name="Lilburn T.G."/>
            <person name="Beck B.J."/>
            <person name="De Vos P."/>
            <person name="Vandamme P."/>
            <person name="Eisen J.A."/>
            <person name="Garrity G."/>
            <person name="Hugenholtz P."/>
            <person name="Kyrpides N.C."/>
        </authorList>
    </citation>
    <scope>NUCLEOTIDE SEQUENCE [LARGE SCALE GENOMIC DNA]</scope>
    <source>
        <strain evidence="3 4">CGMCC 1.10822</strain>
    </source>
</reference>
<dbReference type="PROSITE" id="PS51831">
    <property type="entry name" value="HD"/>
    <property type="match status" value="1"/>
</dbReference>
<dbReference type="EMBL" id="VLLB01000003">
    <property type="protein sequence ID" value="TWI66564.1"/>
    <property type="molecule type" value="Genomic_DNA"/>
</dbReference>
<dbReference type="PROSITE" id="PS51832">
    <property type="entry name" value="HD_GYP"/>
    <property type="match status" value="1"/>
</dbReference>
<sequence length="482" mass="51581">MAPSLASLSVPAGPGVLSLSELMSAFSYALDLTEGQPEGHCMRACWIGVHVGREAGLGMDELRELYYTILLKDAGCSSNAARIAELYRSDDRQFKHDYKTVGDGLPEVLSFVFAHAGAKAPLAGRVRSIMQVIAGGERVASELIGTRCQRGADIARLLRFPESVAEGIYGLDEHYNGKGRPHRVRGEDIPLYSRIALLAQVVDVFHTAGGREAAVAEVARRSGRWFDPRLVEAFMAVAGDGGLWDGLASPALERAVADLVQAERELPVDDDYLDDIAAAFGQVVDAKSPFTSGHSARVAQYTDLIAQHLGLPDERRRLLRRAALLHDVGKLGVSNSVLDKPAALDRDEWAAVQMHAVYSERILARVGAFAELATIAGGHHERLDGGGYPRGLTAPQIPLETRIITTADIFDAITAERPYRGAIPVPQALEMMAKTVGTALDADCFAALRKAVAGQEALQALQPAGTPAAIPAPPRLGVHSLV</sequence>
<feature type="domain" description="HD" evidence="1">
    <location>
        <begin position="291"/>
        <end position="413"/>
    </location>
</feature>
<dbReference type="RefSeq" id="WP_145649173.1">
    <property type="nucleotide sequence ID" value="NZ_VLLB01000003.1"/>
</dbReference>
<dbReference type="SMART" id="SM00471">
    <property type="entry name" value="HDc"/>
    <property type="match status" value="1"/>
</dbReference>
<dbReference type="InterPro" id="IPR006674">
    <property type="entry name" value="HD_domain"/>
</dbReference>
<dbReference type="CDD" id="cd00077">
    <property type="entry name" value="HDc"/>
    <property type="match status" value="1"/>
</dbReference>
<evidence type="ECO:0000259" key="1">
    <source>
        <dbReference type="PROSITE" id="PS51831"/>
    </source>
</evidence>
<proteinExistence type="predicted"/>
<evidence type="ECO:0000259" key="2">
    <source>
        <dbReference type="PROSITE" id="PS51832"/>
    </source>
</evidence>
<accession>A0A562RDE2</accession>
<dbReference type="PANTHER" id="PTHR45228:SF5">
    <property type="entry name" value="CYCLIC DI-GMP PHOSPHODIESTERASE VC_1348-RELATED"/>
    <property type="match status" value="1"/>
</dbReference>
<dbReference type="SUPFAM" id="SSF109604">
    <property type="entry name" value="HD-domain/PDEase-like"/>
    <property type="match status" value="2"/>
</dbReference>
<protein>
    <submittedName>
        <fullName evidence="3">HD domain-containing protein</fullName>
    </submittedName>
</protein>
<dbReference type="InterPro" id="IPR052020">
    <property type="entry name" value="Cyclic_di-GMP/3'3'-cGAMP_PDE"/>
</dbReference>
<comment type="caution">
    <text evidence="3">The sequence shown here is derived from an EMBL/GenBank/DDBJ whole genome shotgun (WGS) entry which is preliminary data.</text>
</comment>
<dbReference type="AlphaFoldDB" id="A0A562RDE2"/>
<evidence type="ECO:0000313" key="4">
    <source>
        <dbReference type="Proteomes" id="UP000318431"/>
    </source>
</evidence>
<organism evidence="3 4">
    <name type="scientific">Pseudoduganella lurida</name>
    <dbReference type="NCBI Taxonomy" id="1036180"/>
    <lineage>
        <taxon>Bacteria</taxon>
        <taxon>Pseudomonadati</taxon>
        <taxon>Pseudomonadota</taxon>
        <taxon>Betaproteobacteria</taxon>
        <taxon>Burkholderiales</taxon>
        <taxon>Oxalobacteraceae</taxon>
        <taxon>Telluria group</taxon>
        <taxon>Pseudoduganella</taxon>
    </lineage>
</organism>
<gene>
    <name evidence="3" type="ORF">IP91_02383</name>
</gene>
<dbReference type="Gene3D" id="1.10.3210.10">
    <property type="entry name" value="Hypothetical protein af1432"/>
    <property type="match status" value="2"/>
</dbReference>
<dbReference type="Proteomes" id="UP000318431">
    <property type="component" value="Unassembled WGS sequence"/>
</dbReference>
<dbReference type="OrthoDB" id="9763857at2"/>
<feature type="domain" description="HD-GYP" evidence="2">
    <location>
        <begin position="269"/>
        <end position="464"/>
    </location>
</feature>
<keyword evidence="4" id="KW-1185">Reference proteome</keyword>
<evidence type="ECO:0000313" key="3">
    <source>
        <dbReference type="EMBL" id="TWI66564.1"/>
    </source>
</evidence>
<name>A0A562RDE2_9BURK</name>
<dbReference type="InterPro" id="IPR037522">
    <property type="entry name" value="HD_GYP_dom"/>
</dbReference>
<dbReference type="InterPro" id="IPR003607">
    <property type="entry name" value="HD/PDEase_dom"/>
</dbReference>